<dbReference type="Gene3D" id="3.40.50.2300">
    <property type="match status" value="1"/>
</dbReference>
<evidence type="ECO:0000313" key="5">
    <source>
        <dbReference type="EMBL" id="QBE98150.1"/>
    </source>
</evidence>
<dbReference type="EMBL" id="CP035945">
    <property type="protein sequence ID" value="QBE98150.1"/>
    <property type="molecule type" value="Genomic_DNA"/>
</dbReference>
<feature type="domain" description="Response regulatory" evidence="4">
    <location>
        <begin position="4"/>
        <end position="119"/>
    </location>
</feature>
<evidence type="ECO:0000313" key="6">
    <source>
        <dbReference type="Proteomes" id="UP000289794"/>
    </source>
</evidence>
<evidence type="ECO:0000259" key="4">
    <source>
        <dbReference type="PROSITE" id="PS50110"/>
    </source>
</evidence>
<dbReference type="Proteomes" id="UP000289794">
    <property type="component" value="Chromosome"/>
</dbReference>
<proteinExistence type="predicted"/>
<dbReference type="PANTHER" id="PTHR43228:SF1">
    <property type="entry name" value="TWO-COMPONENT RESPONSE REGULATOR ARR22"/>
    <property type="match status" value="1"/>
</dbReference>
<protein>
    <recommendedName>
        <fullName evidence="1">Stage 0 sporulation protein A homolog</fullName>
    </recommendedName>
</protein>
<dbReference type="AlphaFoldDB" id="A0A4P6M377"/>
<dbReference type="InterPro" id="IPR001789">
    <property type="entry name" value="Sig_transdc_resp-reg_receiver"/>
</dbReference>
<dbReference type="SUPFAM" id="SSF52172">
    <property type="entry name" value="CheY-like"/>
    <property type="match status" value="1"/>
</dbReference>
<evidence type="ECO:0000256" key="1">
    <source>
        <dbReference type="ARBA" id="ARBA00018672"/>
    </source>
</evidence>
<dbReference type="Pfam" id="PF00072">
    <property type="entry name" value="Response_reg"/>
    <property type="match status" value="1"/>
</dbReference>
<dbReference type="RefSeq" id="WP_130181677.1">
    <property type="nucleotide sequence ID" value="NZ_CP035945.1"/>
</dbReference>
<dbReference type="PANTHER" id="PTHR43228">
    <property type="entry name" value="TWO-COMPONENT RESPONSE REGULATOR"/>
    <property type="match status" value="1"/>
</dbReference>
<dbReference type="GO" id="GO:0000160">
    <property type="term" value="P:phosphorelay signal transduction system"/>
    <property type="evidence" value="ECO:0007669"/>
    <property type="project" value="InterPro"/>
</dbReference>
<keyword evidence="3" id="KW-0597">Phosphoprotein</keyword>
<organism evidence="5 6">
    <name type="scientific">Blautia producta</name>
    <dbReference type="NCBI Taxonomy" id="33035"/>
    <lineage>
        <taxon>Bacteria</taxon>
        <taxon>Bacillati</taxon>
        <taxon>Bacillota</taxon>
        <taxon>Clostridia</taxon>
        <taxon>Lachnospirales</taxon>
        <taxon>Lachnospiraceae</taxon>
        <taxon>Blautia</taxon>
    </lineage>
</organism>
<feature type="modified residue" description="4-aspartylphosphate" evidence="3">
    <location>
        <position position="54"/>
    </location>
</feature>
<dbReference type="InterPro" id="IPR011006">
    <property type="entry name" value="CheY-like_superfamily"/>
</dbReference>
<sequence>MEKKILIVDDALFMRKSIRKILSEGGYTNVEEARDGEEAIALYGEYSPDLVLLDITMPGKSGLEVLEELLEQDGNASVVMCSAMGQESVIQKAVVMGARDFIVKPFRKDEFLRIVDSCFPMEE</sequence>
<evidence type="ECO:0000256" key="3">
    <source>
        <dbReference type="PROSITE-ProRule" id="PRU00169"/>
    </source>
</evidence>
<dbReference type="KEGG" id="bpro:PMF13cell1_03716"/>
<name>A0A4P6M377_9FIRM</name>
<dbReference type="InterPro" id="IPR052048">
    <property type="entry name" value="ST_Response_Regulator"/>
</dbReference>
<gene>
    <name evidence="5" type="primary">cheY_3</name>
    <name evidence="5" type="ORF">PMF13cell1_03716</name>
</gene>
<comment type="function">
    <text evidence="2">May play the central regulatory role in sporulation. It may be an element of the effector pathway responsible for the activation of sporulation genes in response to nutritional stress. Spo0A may act in concert with spo0H (a sigma factor) to control the expression of some genes that are critical to the sporulation process.</text>
</comment>
<dbReference type="SMART" id="SM00448">
    <property type="entry name" value="REC"/>
    <property type="match status" value="1"/>
</dbReference>
<accession>A0A4P6M377</accession>
<dbReference type="PROSITE" id="PS50110">
    <property type="entry name" value="RESPONSE_REGULATORY"/>
    <property type="match status" value="1"/>
</dbReference>
<evidence type="ECO:0000256" key="2">
    <source>
        <dbReference type="ARBA" id="ARBA00024867"/>
    </source>
</evidence>
<reference evidence="5 6" key="1">
    <citation type="submission" date="2019-01" db="EMBL/GenBank/DDBJ databases">
        <title>PMF-metabolizing Aryl O-demethylase.</title>
        <authorList>
            <person name="Kim M."/>
        </authorList>
    </citation>
    <scope>NUCLEOTIDE SEQUENCE [LARGE SCALE GENOMIC DNA]</scope>
    <source>
        <strain evidence="5 6">PMF1</strain>
    </source>
</reference>